<name>A0A1J9NZ02_9EURO</name>
<feature type="compositionally biased region" description="Basic and acidic residues" evidence="1">
    <location>
        <begin position="24"/>
        <end position="36"/>
    </location>
</feature>
<dbReference type="EMBL" id="LGRN01001107">
    <property type="protein sequence ID" value="OJD09825.1"/>
    <property type="molecule type" value="Genomic_DNA"/>
</dbReference>
<evidence type="ECO:0000256" key="1">
    <source>
        <dbReference type="SAM" id="MobiDB-lite"/>
    </source>
</evidence>
<reference evidence="2 3" key="1">
    <citation type="submission" date="2015-07" db="EMBL/GenBank/DDBJ databases">
        <title>Emmonsia species relationships and genome sequence.</title>
        <authorList>
            <consortium name="The Broad Institute Genomics Platform"/>
            <person name="Cuomo C.A."/>
            <person name="Munoz J.F."/>
            <person name="Imamovic A."/>
            <person name="Priest M.E."/>
            <person name="Young S."/>
            <person name="Clay O.K."/>
            <person name="McEwen J.G."/>
        </authorList>
    </citation>
    <scope>NUCLEOTIDE SEQUENCE [LARGE SCALE GENOMIC DNA]</scope>
    <source>
        <strain evidence="2 3">UAMH 9510</strain>
    </source>
</reference>
<organism evidence="2 3">
    <name type="scientific">Emergomyces pasteurianus Ep9510</name>
    <dbReference type="NCBI Taxonomy" id="1447872"/>
    <lineage>
        <taxon>Eukaryota</taxon>
        <taxon>Fungi</taxon>
        <taxon>Dikarya</taxon>
        <taxon>Ascomycota</taxon>
        <taxon>Pezizomycotina</taxon>
        <taxon>Eurotiomycetes</taxon>
        <taxon>Eurotiomycetidae</taxon>
        <taxon>Onygenales</taxon>
        <taxon>Ajellomycetaceae</taxon>
        <taxon>Emergomyces</taxon>
    </lineage>
</organism>
<feature type="compositionally biased region" description="Basic and acidic residues" evidence="1">
    <location>
        <begin position="57"/>
        <end position="69"/>
    </location>
</feature>
<dbReference type="OrthoDB" id="4190640at2759"/>
<keyword evidence="3" id="KW-1185">Reference proteome</keyword>
<proteinExistence type="predicted"/>
<feature type="compositionally biased region" description="Polar residues" evidence="1">
    <location>
        <begin position="94"/>
        <end position="105"/>
    </location>
</feature>
<feature type="compositionally biased region" description="Low complexity" evidence="1">
    <location>
        <begin position="38"/>
        <end position="55"/>
    </location>
</feature>
<comment type="caution">
    <text evidence="2">The sequence shown here is derived from an EMBL/GenBank/DDBJ whole genome shotgun (WGS) entry which is preliminary data.</text>
</comment>
<dbReference type="STRING" id="1447872.A0A1J9NZ02"/>
<dbReference type="Proteomes" id="UP000182235">
    <property type="component" value="Unassembled WGS sequence"/>
</dbReference>
<sequence length="105" mass="12273">MSASHETNSCRLFNNKSNYAEDVFSEHSDNNTERIKRINSNDSENSKNSNDSNDSNDSDKKISEDDKIPSLKHYKTKKTTLDVKRLQQRRLKKTTINNMNRVRDH</sequence>
<dbReference type="AlphaFoldDB" id="A0A1J9NZ02"/>
<feature type="compositionally biased region" description="Polar residues" evidence="1">
    <location>
        <begin position="1"/>
        <end position="18"/>
    </location>
</feature>
<evidence type="ECO:0000313" key="2">
    <source>
        <dbReference type="EMBL" id="OJD09825.1"/>
    </source>
</evidence>
<evidence type="ECO:0000313" key="3">
    <source>
        <dbReference type="Proteomes" id="UP000182235"/>
    </source>
</evidence>
<accession>A0A1J9NZ02</accession>
<gene>
    <name evidence="2" type="ORF">AJ78_08908</name>
</gene>
<protein>
    <submittedName>
        <fullName evidence="2">Uncharacterized protein</fullName>
    </submittedName>
</protein>
<dbReference type="VEuPathDB" id="FungiDB:AJ78_08908"/>
<feature type="region of interest" description="Disordered" evidence="1">
    <location>
        <begin position="1"/>
        <end position="105"/>
    </location>
</feature>